<evidence type="ECO:0000256" key="1">
    <source>
        <dbReference type="PROSITE-ProRule" id="PRU00221"/>
    </source>
</evidence>
<dbReference type="Proteomes" id="UP001153712">
    <property type="component" value="Chromosome 12"/>
</dbReference>
<dbReference type="SUPFAM" id="SSF50978">
    <property type="entry name" value="WD40 repeat-like"/>
    <property type="match status" value="1"/>
</dbReference>
<dbReference type="EMBL" id="OU900105">
    <property type="protein sequence ID" value="CAG9856616.1"/>
    <property type="molecule type" value="Genomic_DNA"/>
</dbReference>
<sequence>MILTKTEGSRSHLSEPFYSKVISENEQILCIEFSQFEWSQDVILIGFKSKIVLAHLEIDPFDVKIITEFAHPVRCTTLSISPDTSLALSPREVLFCAGGADFKLRIFKSDLGETNLCKVLSGHNSYINDCSFDTENQYLASTGDDNTLRIWYKETFELKCTMPLMSPGMNVYWHRADSGKLLVAEKMGIIRLCNVEKEICFQSINFCKPLSSFHWSPSDIFIVASLLFGELQIWDLTNVCLPLQVSTLFSKNGGQIKFSPLGELVAGINNLDQMLKVFHVKSESIKLSASVTLPSNICWHYRYPLVCIGDDSKLCFWKVTAN</sequence>
<dbReference type="PANTHER" id="PTHR22806">
    <property type="entry name" value="NUCLEOPORIN NUP37 P37 -RELATED"/>
    <property type="match status" value="1"/>
</dbReference>
<dbReference type="InterPro" id="IPR001680">
    <property type="entry name" value="WD40_rpt"/>
</dbReference>
<keyword evidence="3" id="KW-1185">Reference proteome</keyword>
<dbReference type="Gene3D" id="2.130.10.10">
    <property type="entry name" value="YVTN repeat-like/Quinoprotein amine dehydrogenase"/>
    <property type="match status" value="1"/>
</dbReference>
<evidence type="ECO:0008006" key="4">
    <source>
        <dbReference type="Google" id="ProtNLM"/>
    </source>
</evidence>
<evidence type="ECO:0000313" key="3">
    <source>
        <dbReference type="Proteomes" id="UP001153712"/>
    </source>
</evidence>
<dbReference type="InterPro" id="IPR015943">
    <property type="entry name" value="WD40/YVTN_repeat-like_dom_sf"/>
</dbReference>
<reference evidence="2" key="1">
    <citation type="submission" date="2022-01" db="EMBL/GenBank/DDBJ databases">
        <authorList>
            <person name="King R."/>
        </authorList>
    </citation>
    <scope>NUCLEOTIDE SEQUENCE</scope>
</reference>
<keyword evidence="1" id="KW-0853">WD repeat</keyword>
<feature type="repeat" description="WD" evidence="1">
    <location>
        <begin position="120"/>
        <end position="151"/>
    </location>
</feature>
<dbReference type="GO" id="GO:0031080">
    <property type="term" value="C:nuclear pore outer ring"/>
    <property type="evidence" value="ECO:0007669"/>
    <property type="project" value="InterPro"/>
</dbReference>
<protein>
    <recommendedName>
        <fullName evidence="4">Nucleoporin Nup37</fullName>
    </recommendedName>
</protein>
<dbReference type="InterPro" id="IPR037626">
    <property type="entry name" value="NUP37"/>
</dbReference>
<gene>
    <name evidence="2" type="ORF">PHYEVI_LOCUS3036</name>
</gene>
<dbReference type="AlphaFoldDB" id="A0A9N9TIQ6"/>
<dbReference type="OrthoDB" id="340259at2759"/>
<evidence type="ECO:0000313" key="2">
    <source>
        <dbReference type="EMBL" id="CAG9856616.1"/>
    </source>
</evidence>
<organism evidence="2 3">
    <name type="scientific">Phyllotreta striolata</name>
    <name type="common">Striped flea beetle</name>
    <name type="synonym">Crioceris striolata</name>
    <dbReference type="NCBI Taxonomy" id="444603"/>
    <lineage>
        <taxon>Eukaryota</taxon>
        <taxon>Metazoa</taxon>
        <taxon>Ecdysozoa</taxon>
        <taxon>Arthropoda</taxon>
        <taxon>Hexapoda</taxon>
        <taxon>Insecta</taxon>
        <taxon>Pterygota</taxon>
        <taxon>Neoptera</taxon>
        <taxon>Endopterygota</taxon>
        <taxon>Coleoptera</taxon>
        <taxon>Polyphaga</taxon>
        <taxon>Cucujiformia</taxon>
        <taxon>Chrysomeloidea</taxon>
        <taxon>Chrysomelidae</taxon>
        <taxon>Galerucinae</taxon>
        <taxon>Alticini</taxon>
        <taxon>Phyllotreta</taxon>
    </lineage>
</organism>
<dbReference type="PROSITE" id="PS50294">
    <property type="entry name" value="WD_REPEATS_REGION"/>
    <property type="match status" value="1"/>
</dbReference>
<proteinExistence type="predicted"/>
<dbReference type="InterPro" id="IPR036322">
    <property type="entry name" value="WD40_repeat_dom_sf"/>
</dbReference>
<dbReference type="PROSITE" id="PS50082">
    <property type="entry name" value="WD_REPEATS_2"/>
    <property type="match status" value="1"/>
</dbReference>
<accession>A0A9N9TIQ6</accession>
<dbReference type="PANTHER" id="PTHR22806:SF0">
    <property type="entry name" value="NUCLEOPORIN NUP37"/>
    <property type="match status" value="1"/>
</dbReference>
<dbReference type="SMART" id="SM00320">
    <property type="entry name" value="WD40"/>
    <property type="match status" value="4"/>
</dbReference>
<dbReference type="Pfam" id="PF00400">
    <property type="entry name" value="WD40"/>
    <property type="match status" value="1"/>
</dbReference>
<name>A0A9N9TIQ6_PHYSR</name>